<organism evidence="2 3">
    <name type="scientific">Klebsiella michiganensis</name>
    <dbReference type="NCBI Taxonomy" id="1134687"/>
    <lineage>
        <taxon>Bacteria</taxon>
        <taxon>Pseudomonadati</taxon>
        <taxon>Pseudomonadota</taxon>
        <taxon>Gammaproteobacteria</taxon>
        <taxon>Enterobacterales</taxon>
        <taxon>Enterobacteriaceae</taxon>
        <taxon>Klebsiella/Raoultella group</taxon>
        <taxon>Klebsiella</taxon>
    </lineage>
</organism>
<keyword evidence="1" id="KW-0812">Transmembrane</keyword>
<evidence type="ECO:0000313" key="2">
    <source>
        <dbReference type="EMBL" id="QHS48896.1"/>
    </source>
</evidence>
<dbReference type="RefSeq" id="WP_160741253.1">
    <property type="nucleotide sequence ID" value="NZ_CP048108.1"/>
</dbReference>
<protein>
    <submittedName>
        <fullName evidence="2">Uncharacterized protein</fullName>
    </submittedName>
</protein>
<evidence type="ECO:0000313" key="3">
    <source>
        <dbReference type="Proteomes" id="UP000464389"/>
    </source>
</evidence>
<keyword evidence="1" id="KW-1133">Transmembrane helix</keyword>
<dbReference type="EMBL" id="CP048108">
    <property type="protein sequence ID" value="QHS48896.1"/>
    <property type="molecule type" value="Genomic_DNA"/>
</dbReference>
<name>A0A6P1V715_9ENTR</name>
<sequence>MAWWKDLSKDSISGVIVTLVTGGSGIAVIVWLWNYIKKFFHWLVDIFVYPVTLPVWALLLISISLLVLLPTVGFVLRRKVTSEANNHLESFLDYKTDTIFGILVSWRWVRRLGSQNYSLDSLTMRCPVCSGMLVQHANDLYNLNPYPLIKCQIHGCDWKISRDFERLTYGDMRIKLEQEIDRRCFQRFGD</sequence>
<gene>
    <name evidence="2" type="ORF">GW952_26385</name>
</gene>
<reference evidence="2 3" key="1">
    <citation type="submission" date="2020-01" db="EMBL/GenBank/DDBJ databases">
        <title>Bactrocera dorsalis gut bacteria genome.</title>
        <authorList>
            <person name="Zhang H."/>
            <person name="Cai Z."/>
        </authorList>
    </citation>
    <scope>NUCLEOTIDE SEQUENCE [LARGE SCALE GENOMIC DNA]</scope>
    <source>
        <strain evidence="2 3">BD177</strain>
    </source>
</reference>
<evidence type="ECO:0000256" key="1">
    <source>
        <dbReference type="SAM" id="Phobius"/>
    </source>
</evidence>
<proteinExistence type="predicted"/>
<feature type="transmembrane region" description="Helical" evidence="1">
    <location>
        <begin position="53"/>
        <end position="76"/>
    </location>
</feature>
<feature type="transmembrane region" description="Helical" evidence="1">
    <location>
        <begin position="12"/>
        <end position="33"/>
    </location>
</feature>
<keyword evidence="1" id="KW-0472">Membrane</keyword>
<accession>A0A6P1V715</accession>
<dbReference type="Proteomes" id="UP000464389">
    <property type="component" value="Chromosome"/>
</dbReference>
<dbReference type="AlphaFoldDB" id="A0A6P1V715"/>